<sequence>MFSGFQSDWSQALTLEDSKQIEELVGKHADEKNSTGQTALMLVAQQPSSKLASLLLPHSLHICDPRGRTALHYAVEAKNTNFLELFLIRTWLKRDEDGMSPIETAIIHGNVEPLKFFLQHRMLLQDDLEAARILASEYTSKEVIELLATYDPSSLSSISASPHGEDTTLAKFSSSTMKALIAQVKGAMSDDSTNVDELVCELLEKAAGTPALGKALTSFYSKRIKGLKTSLSSEKQRNKRLAEDVESGVSTLSAFMTEIQRLTHDAEERERSKAEAIDLSVLAALDLCEASIQTDSAAAEPTVNRADEGLKRTSLQCAECLRKKITLDRCAEDLETVKEKLRLTTAEIDEQAAKLQKITAERDEALDKFNDMVAESARTRLDKEAGTAEAEKAMVGDYVENLITELRNTVLTLENGGSENLDIAAKVKESTLKTADELIRMVSNVSTIENIHCAQSLTETLFSNLTVFLVELLKEKHIAKTAILEKVYLENAIQELHLTAHLDSKTILSKGGKGFDRPDPDAASFPSLPKECQGTTMASTAEPIVVVNVEPCALVSKAGDEDMDMLDDAEALGRSLSAKDLDGVDSPSKYTASFIKNAIREASSISSFTSDKLAELPQRPDDAEHRAPSDVSSTTLSSISFVSHGSDNSTTSAPGGTRHVLTYGSRRSNTEAIISQMIKLSAERPVISGKQLPLSVHSSTHVELAPSQPTESKAKYANTALSEDSRAFFGKRNAELNKSTSYLLKSSYQPPVIADGRSPLKSIVADISNCWIRNSSPLNKYNADMVKKSNPYEFYGTVLSKSRSTSTPLARSHGPDITD</sequence>
<dbReference type="EMBL" id="AACB03000001">
    <property type="protein sequence ID" value="KAE8305072.1"/>
    <property type="molecule type" value="Genomic_DNA"/>
</dbReference>
<keyword evidence="4" id="KW-1185">Reference proteome</keyword>
<reference evidence="3 4" key="1">
    <citation type="journal article" date="2007" name="Science">
        <title>Genomic minimalism in the early diverging intestinal parasite Giardia lamblia.</title>
        <authorList>
            <person name="Morrison H.G."/>
            <person name="McArthur A.G."/>
            <person name="Gillin F.D."/>
            <person name="Aley S.B."/>
            <person name="Adam R.D."/>
            <person name="Olsen G.J."/>
            <person name="Best A.A."/>
            <person name="Cande W.Z."/>
            <person name="Chen F."/>
            <person name="Cipriano M.J."/>
            <person name="Davids B.J."/>
            <person name="Dawson S.C."/>
            <person name="Elmendorf H.G."/>
            <person name="Hehl A.B."/>
            <person name="Holder M.E."/>
            <person name="Huse S.M."/>
            <person name="Kim U.U."/>
            <person name="Lasek-Nesselquist E."/>
            <person name="Manning G."/>
            <person name="Nigam A."/>
            <person name="Nixon J.E."/>
            <person name="Palm D."/>
            <person name="Passamaneck N.E."/>
            <person name="Prabhu A."/>
            <person name="Reich C.I."/>
            <person name="Reiner D.S."/>
            <person name="Samuelson J."/>
            <person name="Svard S.G."/>
            <person name="Sogin M.L."/>
        </authorList>
    </citation>
    <scope>NUCLEOTIDE SEQUENCE [LARGE SCALE GENOMIC DNA]</scope>
    <source>
        <strain evidence="3 4">WB C6</strain>
    </source>
</reference>
<protein>
    <submittedName>
        <fullName evidence="3">Ankyrin repeat protein 1</fullName>
    </submittedName>
</protein>
<dbReference type="Gene3D" id="1.25.40.20">
    <property type="entry name" value="Ankyrin repeat-containing domain"/>
    <property type="match status" value="1"/>
</dbReference>
<name>A8B5Z9_GIAIC</name>
<feature type="coiled-coil region" evidence="1">
    <location>
        <begin position="327"/>
        <end position="375"/>
    </location>
</feature>
<accession>A8B5Z9</accession>
<dbReference type="InterPro" id="IPR002110">
    <property type="entry name" value="Ankyrin_rpt"/>
</dbReference>
<feature type="region of interest" description="Disordered" evidence="2">
    <location>
        <begin position="800"/>
        <end position="819"/>
    </location>
</feature>
<evidence type="ECO:0000313" key="3">
    <source>
        <dbReference type="EMBL" id="KAE8305072.1"/>
    </source>
</evidence>
<proteinExistence type="predicted"/>
<dbReference type="InterPro" id="IPR036770">
    <property type="entry name" value="Ankyrin_rpt-contain_sf"/>
</dbReference>
<evidence type="ECO:0000256" key="1">
    <source>
        <dbReference type="SAM" id="Coils"/>
    </source>
</evidence>
<dbReference type="GeneID" id="5702268"/>
<gene>
    <name evidence="3" type="ORF">GL50803_0011107</name>
</gene>
<dbReference type="Proteomes" id="UP000001548">
    <property type="component" value="Unassembled WGS sequence"/>
</dbReference>
<feature type="region of interest" description="Disordered" evidence="2">
    <location>
        <begin position="615"/>
        <end position="637"/>
    </location>
</feature>
<dbReference type="VEuPathDB" id="GiardiaDB:GL50803_11107"/>
<dbReference type="SUPFAM" id="SSF48403">
    <property type="entry name" value="Ankyrin repeat"/>
    <property type="match status" value="1"/>
</dbReference>
<dbReference type="PANTHER" id="PTHR24184:SF11">
    <property type="entry name" value="ANKYRIN REPEAT AND SOCS BOX CONTAINING 3"/>
    <property type="match status" value="1"/>
</dbReference>
<evidence type="ECO:0000313" key="4">
    <source>
        <dbReference type="Proteomes" id="UP000001548"/>
    </source>
</evidence>
<dbReference type="PANTHER" id="PTHR24184">
    <property type="entry name" value="SI:CH211-189E2.2"/>
    <property type="match status" value="1"/>
</dbReference>
<feature type="compositionally biased region" description="Basic and acidic residues" evidence="2">
    <location>
        <begin position="615"/>
        <end position="628"/>
    </location>
</feature>
<dbReference type="AlphaFoldDB" id="A8B5Z9"/>
<organism evidence="3 4">
    <name type="scientific">Giardia intestinalis (strain ATCC 50803 / WB clone C6)</name>
    <name type="common">Giardia lamblia</name>
    <dbReference type="NCBI Taxonomy" id="184922"/>
    <lineage>
        <taxon>Eukaryota</taxon>
        <taxon>Metamonada</taxon>
        <taxon>Diplomonadida</taxon>
        <taxon>Hexamitidae</taxon>
        <taxon>Giardiinae</taxon>
        <taxon>Giardia</taxon>
    </lineage>
</organism>
<dbReference type="SMART" id="SM00248">
    <property type="entry name" value="ANK"/>
    <property type="match status" value="4"/>
</dbReference>
<dbReference type="HOGENOM" id="CLU_345293_0_0_1"/>
<evidence type="ECO:0000256" key="2">
    <source>
        <dbReference type="SAM" id="MobiDB-lite"/>
    </source>
</evidence>
<dbReference type="OMA" id="HYAVEAK"/>
<dbReference type="RefSeq" id="XP_001709345.1">
    <property type="nucleotide sequence ID" value="XM_001709293.1"/>
</dbReference>
<dbReference type="SMR" id="A8B5Z9"/>
<dbReference type="Pfam" id="PF12796">
    <property type="entry name" value="Ank_2"/>
    <property type="match status" value="1"/>
</dbReference>
<feature type="compositionally biased region" description="Polar residues" evidence="2">
    <location>
        <begin position="800"/>
        <end position="809"/>
    </location>
</feature>
<dbReference type="KEGG" id="gla:GL50803_0011107"/>
<comment type="caution">
    <text evidence="3">The sequence shown here is derived from an EMBL/GenBank/DDBJ whole genome shotgun (WGS) entry which is preliminary data.</text>
</comment>
<keyword evidence="1" id="KW-0175">Coiled coil</keyword>